<accession>A0A6J4R632</accession>
<dbReference type="CDD" id="cd07740">
    <property type="entry name" value="metallo-hydrolase-like_MBL-fold"/>
    <property type="match status" value="1"/>
</dbReference>
<dbReference type="EC" id="3.1.26.11" evidence="2"/>
<evidence type="ECO:0000313" key="2">
    <source>
        <dbReference type="EMBL" id="CAA9465298.1"/>
    </source>
</evidence>
<dbReference type="Gene3D" id="3.60.15.10">
    <property type="entry name" value="Ribonuclease Z/Hydroxyacylglutathione hydrolase-like"/>
    <property type="match status" value="1"/>
</dbReference>
<sequence>MGEVSVRFLGSGDAFGSGGRFQTCIHVQTDGPDPTHLLVDCGASSLIAMKRFGMETSTIDAILLSHLHGDHFGGLPFLIMEAHYVSSRRKPLVVAGPPGLEARTREAMEVLYPGSSEAPRKFDLEFVELAGGTAAGIGSLTVTPYDVVHPSGAPSYALRVSYEDKVLAYSGDTMWTEALVQAANQADLFICECNYWEPEGGYHLDYETLLEHRPELGCRRLVLTHMSDAMLSRIQDLDIEGAEDGKNYVL</sequence>
<dbReference type="SMART" id="SM00849">
    <property type="entry name" value="Lactamase_B"/>
    <property type="match status" value="1"/>
</dbReference>
<proteinExistence type="predicted"/>
<dbReference type="PANTHER" id="PTHR46018">
    <property type="entry name" value="ZINC PHOSPHODIESTERASE ELAC PROTEIN 1"/>
    <property type="match status" value="1"/>
</dbReference>
<dbReference type="EMBL" id="CADCVE010000103">
    <property type="protein sequence ID" value="CAA9465298.1"/>
    <property type="molecule type" value="Genomic_DNA"/>
</dbReference>
<keyword evidence="2" id="KW-0378">Hydrolase</keyword>
<organism evidence="2">
    <name type="scientific">uncultured Rubrobacteraceae bacterium</name>
    <dbReference type="NCBI Taxonomy" id="349277"/>
    <lineage>
        <taxon>Bacteria</taxon>
        <taxon>Bacillati</taxon>
        <taxon>Actinomycetota</taxon>
        <taxon>Rubrobacteria</taxon>
        <taxon>Rubrobacterales</taxon>
        <taxon>Rubrobacteraceae</taxon>
        <taxon>environmental samples</taxon>
    </lineage>
</organism>
<reference evidence="2" key="1">
    <citation type="submission" date="2020-02" db="EMBL/GenBank/DDBJ databases">
        <authorList>
            <person name="Meier V. D."/>
        </authorList>
    </citation>
    <scope>NUCLEOTIDE SEQUENCE</scope>
    <source>
        <strain evidence="2">AVDCRST_MAG28</strain>
    </source>
</reference>
<evidence type="ECO:0000259" key="1">
    <source>
        <dbReference type="SMART" id="SM00849"/>
    </source>
</evidence>
<dbReference type="AlphaFoldDB" id="A0A6J4R632"/>
<protein>
    <submittedName>
        <fullName evidence="2">Ribonuclease Z</fullName>
        <ecNumber evidence="2">3.1.26.11</ecNumber>
    </submittedName>
</protein>
<dbReference type="Pfam" id="PF23023">
    <property type="entry name" value="Anti-Pycsar_Apyc1"/>
    <property type="match status" value="1"/>
</dbReference>
<dbReference type="InterPro" id="IPR001279">
    <property type="entry name" value="Metallo-B-lactamas"/>
</dbReference>
<gene>
    <name evidence="2" type="ORF">AVDCRST_MAG28-3995</name>
</gene>
<feature type="domain" description="Metallo-beta-lactamase" evidence="1">
    <location>
        <begin position="21"/>
        <end position="225"/>
    </location>
</feature>
<dbReference type="GO" id="GO:0042781">
    <property type="term" value="F:3'-tRNA processing endoribonuclease activity"/>
    <property type="evidence" value="ECO:0007669"/>
    <property type="project" value="UniProtKB-EC"/>
</dbReference>
<dbReference type="PANTHER" id="PTHR46018:SF7">
    <property type="entry name" value="RIBONUCLEASE Z"/>
    <property type="match status" value="1"/>
</dbReference>
<dbReference type="InterPro" id="IPR036866">
    <property type="entry name" value="RibonucZ/Hydroxyglut_hydro"/>
</dbReference>
<dbReference type="SUPFAM" id="SSF56281">
    <property type="entry name" value="Metallo-hydrolase/oxidoreductase"/>
    <property type="match status" value="1"/>
</dbReference>
<name>A0A6J4R632_9ACTN</name>